<keyword evidence="4 12" id="KW-0808">Transferase</keyword>
<keyword evidence="10 12" id="KW-0275">Fatty acid biosynthesis</keyword>
<evidence type="ECO:0000256" key="3">
    <source>
        <dbReference type="ARBA" id="ARBA00022516"/>
    </source>
</evidence>
<protein>
    <recommendedName>
        <fullName evidence="12">Elongation of fatty acids protein</fullName>
        <ecNumber evidence="12">2.3.1.-</ecNumber>
    </recommendedName>
</protein>
<dbReference type="GO" id="GO:0009922">
    <property type="term" value="F:fatty acid elongase activity"/>
    <property type="evidence" value="ECO:0007669"/>
    <property type="project" value="UniProtKB-EC"/>
</dbReference>
<proteinExistence type="inferred from homology"/>
<reference evidence="14 15" key="1">
    <citation type="journal article" date="2018" name="Mol. Biol. Evol.">
        <title>Broad Genomic Sampling Reveals a Smut Pathogenic Ancestry of the Fungal Clade Ustilaginomycotina.</title>
        <authorList>
            <person name="Kijpornyongpan T."/>
            <person name="Mondo S.J."/>
            <person name="Barry K."/>
            <person name="Sandor L."/>
            <person name="Lee J."/>
            <person name="Lipzen A."/>
            <person name="Pangilinan J."/>
            <person name="LaButti K."/>
            <person name="Hainaut M."/>
            <person name="Henrissat B."/>
            <person name="Grigoriev I.V."/>
            <person name="Spatafora J.W."/>
            <person name="Aime M.C."/>
        </authorList>
    </citation>
    <scope>NUCLEOTIDE SEQUENCE [LARGE SCALE GENOMIC DNA]</scope>
    <source>
        <strain evidence="14 15">MCA 4186</strain>
    </source>
</reference>
<dbReference type="EMBL" id="KZ819290">
    <property type="protein sequence ID" value="PWN98887.1"/>
    <property type="molecule type" value="Genomic_DNA"/>
</dbReference>
<feature type="transmembrane region" description="Helical" evidence="12">
    <location>
        <begin position="41"/>
        <end position="58"/>
    </location>
</feature>
<evidence type="ECO:0000256" key="2">
    <source>
        <dbReference type="ARBA" id="ARBA00007263"/>
    </source>
</evidence>
<dbReference type="GeneID" id="37267721"/>
<keyword evidence="15" id="KW-1185">Reference proteome</keyword>
<evidence type="ECO:0000256" key="1">
    <source>
        <dbReference type="ARBA" id="ARBA00004141"/>
    </source>
</evidence>
<feature type="region of interest" description="Disordered" evidence="13">
    <location>
        <begin position="298"/>
        <end position="330"/>
    </location>
</feature>
<accession>A0A316ZAP0</accession>
<keyword evidence="6 12" id="KW-0276">Fatty acid metabolism</keyword>
<dbReference type="GO" id="GO:0030148">
    <property type="term" value="P:sphingolipid biosynthetic process"/>
    <property type="evidence" value="ECO:0007669"/>
    <property type="project" value="TreeGrafter"/>
</dbReference>
<evidence type="ECO:0000256" key="6">
    <source>
        <dbReference type="ARBA" id="ARBA00022832"/>
    </source>
</evidence>
<keyword evidence="8 12" id="KW-0443">Lipid metabolism</keyword>
<evidence type="ECO:0000256" key="13">
    <source>
        <dbReference type="SAM" id="MobiDB-lite"/>
    </source>
</evidence>
<keyword evidence="3 12" id="KW-0444">Lipid biosynthesis</keyword>
<comment type="catalytic activity">
    <reaction evidence="11">
        <text>a very-long-chain acyl-CoA + malonyl-CoA + H(+) = a very-long-chain 3-oxoacyl-CoA + CO2 + CoA</text>
        <dbReference type="Rhea" id="RHEA:32727"/>
        <dbReference type="ChEBI" id="CHEBI:15378"/>
        <dbReference type="ChEBI" id="CHEBI:16526"/>
        <dbReference type="ChEBI" id="CHEBI:57287"/>
        <dbReference type="ChEBI" id="CHEBI:57384"/>
        <dbReference type="ChEBI" id="CHEBI:90725"/>
        <dbReference type="ChEBI" id="CHEBI:90736"/>
        <dbReference type="EC" id="2.3.1.199"/>
    </reaction>
</comment>
<dbReference type="GO" id="GO:0034626">
    <property type="term" value="P:fatty acid elongation, polyunsaturated fatty acid"/>
    <property type="evidence" value="ECO:0007669"/>
    <property type="project" value="TreeGrafter"/>
</dbReference>
<name>A0A316ZAP0_9BASI</name>
<evidence type="ECO:0000313" key="14">
    <source>
        <dbReference type="EMBL" id="PWN98887.1"/>
    </source>
</evidence>
<feature type="transmembrane region" description="Helical" evidence="12">
    <location>
        <begin position="251"/>
        <end position="275"/>
    </location>
</feature>
<dbReference type="RefSeq" id="XP_025599166.1">
    <property type="nucleotide sequence ID" value="XM_025740175.1"/>
</dbReference>
<comment type="subcellular location">
    <subcellularLocation>
        <location evidence="1">Membrane</location>
        <topology evidence="1">Multi-pass membrane protein</topology>
    </subcellularLocation>
</comment>
<dbReference type="GO" id="GO:0019367">
    <property type="term" value="P:fatty acid elongation, saturated fatty acid"/>
    <property type="evidence" value="ECO:0007669"/>
    <property type="project" value="TreeGrafter"/>
</dbReference>
<evidence type="ECO:0000256" key="8">
    <source>
        <dbReference type="ARBA" id="ARBA00023098"/>
    </source>
</evidence>
<evidence type="ECO:0000256" key="11">
    <source>
        <dbReference type="ARBA" id="ARBA00047375"/>
    </source>
</evidence>
<dbReference type="GO" id="GO:0005789">
    <property type="term" value="C:endoplasmic reticulum membrane"/>
    <property type="evidence" value="ECO:0007669"/>
    <property type="project" value="TreeGrafter"/>
</dbReference>
<keyword evidence="9 12" id="KW-0472">Membrane</keyword>
<dbReference type="EC" id="2.3.1.-" evidence="12"/>
<evidence type="ECO:0000313" key="15">
    <source>
        <dbReference type="Proteomes" id="UP000245946"/>
    </source>
</evidence>
<feature type="transmembrane region" description="Helical" evidence="12">
    <location>
        <begin position="179"/>
        <end position="198"/>
    </location>
</feature>
<dbReference type="GO" id="GO:0042761">
    <property type="term" value="P:very long-chain fatty acid biosynthetic process"/>
    <property type="evidence" value="ECO:0007669"/>
    <property type="project" value="TreeGrafter"/>
</dbReference>
<dbReference type="PANTHER" id="PTHR11157">
    <property type="entry name" value="FATTY ACID ACYL TRANSFERASE-RELATED"/>
    <property type="match status" value="1"/>
</dbReference>
<sequence>MLAAHASPVYDTLSAVLPRVLPAFLGRNEALVRWIPGQTPWSTAPAVAATGAIYLTVIHGGRALQKRFGLKPLQIKGIFVAHNIMLSLMSGLLLAAFLEEIIPIWSQHGFYHAICARESWTPTMETLYIINYMMKYLELIDTVFMMLKGKPMPFLHVYHHSATALLCFSQLLGKTSVSWVVITLNLFVHLIMYAYYALTTLRIPCPWKRAVTTMQIVQFILDLSIVYFATWEFFTTYFNSSLPQWGHCPAAVPHAAISGVIILSSYLLLFISFYARTYNKPAKRAAARVAEKQPLLAEKSQGSATGHLRPPHADHDARKRPTTPQLEHAI</sequence>
<gene>
    <name evidence="14" type="ORF">FA09DRAFT_296603</name>
</gene>
<feature type="transmembrane region" description="Helical" evidence="12">
    <location>
        <begin position="210"/>
        <end position="231"/>
    </location>
</feature>
<dbReference type="OrthoDB" id="434092at2759"/>
<evidence type="ECO:0000256" key="5">
    <source>
        <dbReference type="ARBA" id="ARBA00022692"/>
    </source>
</evidence>
<evidence type="ECO:0000256" key="12">
    <source>
        <dbReference type="RuleBase" id="RU361115"/>
    </source>
</evidence>
<evidence type="ECO:0000256" key="10">
    <source>
        <dbReference type="ARBA" id="ARBA00023160"/>
    </source>
</evidence>
<evidence type="ECO:0000256" key="7">
    <source>
        <dbReference type="ARBA" id="ARBA00022989"/>
    </source>
</evidence>
<dbReference type="Pfam" id="PF01151">
    <property type="entry name" value="ELO"/>
    <property type="match status" value="1"/>
</dbReference>
<feature type="transmembrane region" description="Helical" evidence="12">
    <location>
        <begin position="79"/>
        <end position="98"/>
    </location>
</feature>
<dbReference type="AlphaFoldDB" id="A0A316ZAP0"/>
<organism evidence="14 15">
    <name type="scientific">Tilletiopsis washingtonensis</name>
    <dbReference type="NCBI Taxonomy" id="58919"/>
    <lineage>
        <taxon>Eukaryota</taxon>
        <taxon>Fungi</taxon>
        <taxon>Dikarya</taxon>
        <taxon>Basidiomycota</taxon>
        <taxon>Ustilaginomycotina</taxon>
        <taxon>Exobasidiomycetes</taxon>
        <taxon>Entylomatales</taxon>
        <taxon>Entylomatales incertae sedis</taxon>
        <taxon>Tilletiopsis</taxon>
    </lineage>
</organism>
<dbReference type="Proteomes" id="UP000245946">
    <property type="component" value="Unassembled WGS sequence"/>
</dbReference>
<comment type="catalytic activity">
    <reaction evidence="12">
        <text>an acyl-CoA + malonyl-CoA + H(+) = a 3-oxoacyl-CoA + CO2 + CoA</text>
        <dbReference type="Rhea" id="RHEA:50252"/>
        <dbReference type="ChEBI" id="CHEBI:15378"/>
        <dbReference type="ChEBI" id="CHEBI:16526"/>
        <dbReference type="ChEBI" id="CHEBI:57287"/>
        <dbReference type="ChEBI" id="CHEBI:57384"/>
        <dbReference type="ChEBI" id="CHEBI:58342"/>
        <dbReference type="ChEBI" id="CHEBI:90726"/>
    </reaction>
    <physiologicalReaction direction="left-to-right" evidence="12">
        <dbReference type="Rhea" id="RHEA:50253"/>
    </physiologicalReaction>
</comment>
<dbReference type="GO" id="GO:0034625">
    <property type="term" value="P:fatty acid elongation, monounsaturated fatty acid"/>
    <property type="evidence" value="ECO:0007669"/>
    <property type="project" value="TreeGrafter"/>
</dbReference>
<keyword evidence="5 12" id="KW-0812">Transmembrane</keyword>
<dbReference type="STRING" id="58919.A0A316ZAP0"/>
<evidence type="ECO:0000256" key="4">
    <source>
        <dbReference type="ARBA" id="ARBA00022679"/>
    </source>
</evidence>
<dbReference type="PANTHER" id="PTHR11157:SF134">
    <property type="entry name" value="ELONGATION OF FATTY ACIDS PROTEIN 1-RELATED"/>
    <property type="match status" value="1"/>
</dbReference>
<keyword evidence="7 12" id="KW-1133">Transmembrane helix</keyword>
<comment type="similarity">
    <text evidence="2 12">Belongs to the ELO family.</text>
</comment>
<dbReference type="InterPro" id="IPR002076">
    <property type="entry name" value="ELO_fam"/>
</dbReference>
<evidence type="ECO:0000256" key="9">
    <source>
        <dbReference type="ARBA" id="ARBA00023136"/>
    </source>
</evidence>